<dbReference type="GO" id="GO:0000027">
    <property type="term" value="P:ribosomal large subunit assembly"/>
    <property type="evidence" value="ECO:0007669"/>
    <property type="project" value="UniProtKB-UniRule"/>
</dbReference>
<evidence type="ECO:0000256" key="5">
    <source>
        <dbReference type="HAMAP-Rule" id="MF_00382"/>
    </source>
</evidence>
<dbReference type="GO" id="GO:1990904">
    <property type="term" value="C:ribonucleoprotein complex"/>
    <property type="evidence" value="ECO:0007669"/>
    <property type="project" value="UniProtKB-KW"/>
</dbReference>
<name>A0A1G2HFP7_9BACT</name>
<proteinExistence type="inferred from homology"/>
<dbReference type="AlphaFoldDB" id="A0A1G2HFP7"/>
<comment type="caution">
    <text evidence="7">The sequence shown here is derived from an EMBL/GenBank/DDBJ whole genome shotgun (WGS) entry which is preliminary data.</text>
</comment>
<dbReference type="PRINTS" id="PR00062">
    <property type="entry name" value="RIBOSOMALL20"/>
</dbReference>
<reference evidence="7 8" key="1">
    <citation type="journal article" date="2016" name="Nat. Commun.">
        <title>Thousands of microbial genomes shed light on interconnected biogeochemical processes in an aquifer system.</title>
        <authorList>
            <person name="Anantharaman K."/>
            <person name="Brown C.T."/>
            <person name="Hug L.A."/>
            <person name="Sharon I."/>
            <person name="Castelle C.J."/>
            <person name="Probst A.J."/>
            <person name="Thomas B.C."/>
            <person name="Singh A."/>
            <person name="Wilkins M.J."/>
            <person name="Karaoz U."/>
            <person name="Brodie E.L."/>
            <person name="Williams K.H."/>
            <person name="Hubbard S.S."/>
            <person name="Banfield J.F."/>
        </authorList>
    </citation>
    <scope>NUCLEOTIDE SEQUENCE [LARGE SCALE GENOMIC DNA]</scope>
</reference>
<keyword evidence="5 6" id="KW-0699">rRNA-binding</keyword>
<protein>
    <recommendedName>
        <fullName evidence="4 5">Large ribosomal subunit protein bL20</fullName>
    </recommendedName>
</protein>
<dbReference type="NCBIfam" id="TIGR01032">
    <property type="entry name" value="rplT_bact"/>
    <property type="match status" value="1"/>
</dbReference>
<dbReference type="GO" id="GO:0019843">
    <property type="term" value="F:rRNA binding"/>
    <property type="evidence" value="ECO:0007669"/>
    <property type="project" value="UniProtKB-UniRule"/>
</dbReference>
<evidence type="ECO:0000313" key="8">
    <source>
        <dbReference type="Proteomes" id="UP000179153"/>
    </source>
</evidence>
<gene>
    <name evidence="5" type="primary">rplT</name>
    <name evidence="7" type="ORF">A2932_02020</name>
</gene>
<comment type="similarity">
    <text evidence="1 5 6">Belongs to the bacterial ribosomal protein bL20 family.</text>
</comment>
<evidence type="ECO:0000256" key="6">
    <source>
        <dbReference type="RuleBase" id="RU000560"/>
    </source>
</evidence>
<comment type="function">
    <text evidence="5 6">Binds directly to 23S ribosomal RNA and is necessary for the in vitro assembly process of the 50S ribosomal subunit. It is not involved in the protein synthesizing functions of that subunit.</text>
</comment>
<organism evidence="7 8">
    <name type="scientific">Candidatus Spechtbacteria bacterium RIFCSPLOWO2_01_FULL_46_10</name>
    <dbReference type="NCBI Taxonomy" id="1802163"/>
    <lineage>
        <taxon>Bacteria</taxon>
        <taxon>Candidatus Spechtiibacteriota</taxon>
    </lineage>
</organism>
<sequence>MSRVKRGAVRARKRKKVLAHTKGFKWRRKNVYSIAVDAARHAMARSFEGRKLKKRSMRALWQIKISAGAKENNTTYSKLIHALKENGVELDRKILADIAQHHPETFKKIIDLLKK</sequence>
<dbReference type="CDD" id="cd07026">
    <property type="entry name" value="Ribosomal_L20"/>
    <property type="match status" value="1"/>
</dbReference>
<evidence type="ECO:0000256" key="2">
    <source>
        <dbReference type="ARBA" id="ARBA00022980"/>
    </source>
</evidence>
<dbReference type="PANTHER" id="PTHR10986">
    <property type="entry name" value="39S RIBOSOMAL PROTEIN L20"/>
    <property type="match status" value="1"/>
</dbReference>
<dbReference type="FunFam" id="1.10.1900.20:FF:000001">
    <property type="entry name" value="50S ribosomal protein L20"/>
    <property type="match status" value="1"/>
</dbReference>
<dbReference type="GO" id="GO:0006412">
    <property type="term" value="P:translation"/>
    <property type="evidence" value="ECO:0007669"/>
    <property type="project" value="InterPro"/>
</dbReference>
<keyword evidence="2 5" id="KW-0689">Ribosomal protein</keyword>
<accession>A0A1G2HFP7</accession>
<dbReference type="Gene3D" id="6.10.160.10">
    <property type="match status" value="1"/>
</dbReference>
<dbReference type="Pfam" id="PF00453">
    <property type="entry name" value="Ribosomal_L20"/>
    <property type="match status" value="1"/>
</dbReference>
<evidence type="ECO:0000256" key="3">
    <source>
        <dbReference type="ARBA" id="ARBA00023274"/>
    </source>
</evidence>
<dbReference type="Gene3D" id="1.10.1900.20">
    <property type="entry name" value="Ribosomal protein L20"/>
    <property type="match status" value="1"/>
</dbReference>
<dbReference type="GO" id="GO:0003735">
    <property type="term" value="F:structural constituent of ribosome"/>
    <property type="evidence" value="ECO:0007669"/>
    <property type="project" value="InterPro"/>
</dbReference>
<dbReference type="Proteomes" id="UP000179153">
    <property type="component" value="Unassembled WGS sequence"/>
</dbReference>
<evidence type="ECO:0000256" key="4">
    <source>
        <dbReference type="ARBA" id="ARBA00035172"/>
    </source>
</evidence>
<dbReference type="SUPFAM" id="SSF74731">
    <property type="entry name" value="Ribosomal protein L20"/>
    <property type="match status" value="1"/>
</dbReference>
<dbReference type="HAMAP" id="MF_00382">
    <property type="entry name" value="Ribosomal_bL20"/>
    <property type="match status" value="1"/>
</dbReference>
<dbReference type="STRING" id="1802163.A2932_02020"/>
<dbReference type="InterPro" id="IPR035566">
    <property type="entry name" value="Ribosomal_protein_bL20_C"/>
</dbReference>
<evidence type="ECO:0000256" key="1">
    <source>
        <dbReference type="ARBA" id="ARBA00007698"/>
    </source>
</evidence>
<dbReference type="GO" id="GO:0005840">
    <property type="term" value="C:ribosome"/>
    <property type="evidence" value="ECO:0007669"/>
    <property type="project" value="UniProtKB-KW"/>
</dbReference>
<evidence type="ECO:0000313" key="7">
    <source>
        <dbReference type="EMBL" id="OGZ61303.1"/>
    </source>
</evidence>
<dbReference type="InterPro" id="IPR005813">
    <property type="entry name" value="Ribosomal_bL20"/>
</dbReference>
<keyword evidence="5 6" id="KW-0694">RNA-binding</keyword>
<keyword evidence="3 5" id="KW-0687">Ribonucleoprotein</keyword>
<dbReference type="EMBL" id="MHOI01000020">
    <property type="protein sequence ID" value="OGZ61303.1"/>
    <property type="molecule type" value="Genomic_DNA"/>
</dbReference>